<evidence type="ECO:0000256" key="3">
    <source>
        <dbReference type="ARBA" id="ARBA00022691"/>
    </source>
</evidence>
<feature type="region of interest" description="Disordered" evidence="4">
    <location>
        <begin position="204"/>
        <end position="233"/>
    </location>
</feature>
<evidence type="ECO:0000313" key="6">
    <source>
        <dbReference type="EMBL" id="KAF9793199.1"/>
    </source>
</evidence>
<organism evidence="6 7">
    <name type="scientific">Thelephora terrestris</name>
    <dbReference type="NCBI Taxonomy" id="56493"/>
    <lineage>
        <taxon>Eukaryota</taxon>
        <taxon>Fungi</taxon>
        <taxon>Dikarya</taxon>
        <taxon>Basidiomycota</taxon>
        <taxon>Agaricomycotina</taxon>
        <taxon>Agaricomycetes</taxon>
        <taxon>Thelephorales</taxon>
        <taxon>Thelephoraceae</taxon>
        <taxon>Thelephora</taxon>
    </lineage>
</organism>
<reference evidence="6" key="1">
    <citation type="journal article" date="2020" name="Nat. Commun.">
        <title>Large-scale genome sequencing of mycorrhizal fungi provides insights into the early evolution of symbiotic traits.</title>
        <authorList>
            <person name="Miyauchi S."/>
            <person name="Kiss E."/>
            <person name="Kuo A."/>
            <person name="Drula E."/>
            <person name="Kohler A."/>
            <person name="Sanchez-Garcia M."/>
            <person name="Morin E."/>
            <person name="Andreopoulos B."/>
            <person name="Barry K.W."/>
            <person name="Bonito G."/>
            <person name="Buee M."/>
            <person name="Carver A."/>
            <person name="Chen C."/>
            <person name="Cichocki N."/>
            <person name="Clum A."/>
            <person name="Culley D."/>
            <person name="Crous P.W."/>
            <person name="Fauchery L."/>
            <person name="Girlanda M."/>
            <person name="Hayes R.D."/>
            <person name="Keri Z."/>
            <person name="LaButti K."/>
            <person name="Lipzen A."/>
            <person name="Lombard V."/>
            <person name="Magnuson J."/>
            <person name="Maillard F."/>
            <person name="Murat C."/>
            <person name="Nolan M."/>
            <person name="Ohm R.A."/>
            <person name="Pangilinan J."/>
            <person name="Pereira M.F."/>
            <person name="Perotto S."/>
            <person name="Peter M."/>
            <person name="Pfister S."/>
            <person name="Riley R."/>
            <person name="Sitrit Y."/>
            <person name="Stielow J.B."/>
            <person name="Szollosi G."/>
            <person name="Zifcakova L."/>
            <person name="Stursova M."/>
            <person name="Spatafora J.W."/>
            <person name="Tedersoo L."/>
            <person name="Vaario L.M."/>
            <person name="Yamada A."/>
            <person name="Yan M."/>
            <person name="Wang P."/>
            <person name="Xu J."/>
            <person name="Bruns T."/>
            <person name="Baldrian P."/>
            <person name="Vilgalys R."/>
            <person name="Dunand C."/>
            <person name="Henrissat B."/>
            <person name="Grigoriev I.V."/>
            <person name="Hibbett D."/>
            <person name="Nagy L.G."/>
            <person name="Martin F.M."/>
        </authorList>
    </citation>
    <scope>NUCLEOTIDE SEQUENCE</scope>
    <source>
        <strain evidence="6">UH-Tt-Lm1</strain>
    </source>
</reference>
<dbReference type="GO" id="GO:0005634">
    <property type="term" value="C:nucleus"/>
    <property type="evidence" value="ECO:0007669"/>
    <property type="project" value="TreeGrafter"/>
</dbReference>
<feature type="domain" description="SET" evidence="5">
    <location>
        <begin position="18"/>
        <end position="282"/>
    </location>
</feature>
<keyword evidence="7" id="KW-1185">Reference proteome</keyword>
<evidence type="ECO:0000256" key="1">
    <source>
        <dbReference type="ARBA" id="ARBA00022603"/>
    </source>
</evidence>
<reference evidence="6" key="2">
    <citation type="submission" date="2020-11" db="EMBL/GenBank/DDBJ databases">
        <authorList>
            <consortium name="DOE Joint Genome Institute"/>
            <person name="Kuo A."/>
            <person name="Miyauchi S."/>
            <person name="Kiss E."/>
            <person name="Drula E."/>
            <person name="Kohler A."/>
            <person name="Sanchez-Garcia M."/>
            <person name="Andreopoulos B."/>
            <person name="Barry K.W."/>
            <person name="Bonito G."/>
            <person name="Buee M."/>
            <person name="Carver A."/>
            <person name="Chen C."/>
            <person name="Cichocki N."/>
            <person name="Clum A."/>
            <person name="Culley D."/>
            <person name="Crous P.W."/>
            <person name="Fauchery L."/>
            <person name="Girlanda M."/>
            <person name="Hayes R."/>
            <person name="Keri Z."/>
            <person name="Labutti K."/>
            <person name="Lipzen A."/>
            <person name="Lombard V."/>
            <person name="Magnuson J."/>
            <person name="Maillard F."/>
            <person name="Morin E."/>
            <person name="Murat C."/>
            <person name="Nolan M."/>
            <person name="Ohm R."/>
            <person name="Pangilinan J."/>
            <person name="Pereira M."/>
            <person name="Perotto S."/>
            <person name="Peter M."/>
            <person name="Riley R."/>
            <person name="Sitrit Y."/>
            <person name="Stielow B."/>
            <person name="Szollosi G."/>
            <person name="Zifcakova L."/>
            <person name="Stursova M."/>
            <person name="Spatafora J.W."/>
            <person name="Tedersoo L."/>
            <person name="Vaario L.-M."/>
            <person name="Yamada A."/>
            <person name="Yan M."/>
            <person name="Wang P."/>
            <person name="Xu J."/>
            <person name="Bruns T."/>
            <person name="Baldrian P."/>
            <person name="Vilgalys R."/>
            <person name="Henrissat B."/>
            <person name="Grigoriev I.V."/>
            <person name="Hibbett D."/>
            <person name="Nagy L.G."/>
            <person name="Martin F.M."/>
        </authorList>
    </citation>
    <scope>NUCLEOTIDE SEQUENCE</scope>
    <source>
        <strain evidence="6">UH-Tt-Lm1</strain>
    </source>
</reference>
<comment type="caution">
    <text evidence="6">The sequence shown here is derived from an EMBL/GenBank/DDBJ whole genome shotgun (WGS) entry which is preliminary data.</text>
</comment>
<dbReference type="OrthoDB" id="341421at2759"/>
<dbReference type="GO" id="GO:0016279">
    <property type="term" value="F:protein-lysine N-methyltransferase activity"/>
    <property type="evidence" value="ECO:0007669"/>
    <property type="project" value="TreeGrafter"/>
</dbReference>
<keyword evidence="2" id="KW-0808">Transferase</keyword>
<dbReference type="PANTHER" id="PTHR13271">
    <property type="entry name" value="UNCHARACTERIZED PUTATIVE METHYLTRANSFERASE"/>
    <property type="match status" value="1"/>
</dbReference>
<proteinExistence type="predicted"/>
<evidence type="ECO:0000259" key="5">
    <source>
        <dbReference type="PROSITE" id="PS50280"/>
    </source>
</evidence>
<evidence type="ECO:0000313" key="7">
    <source>
        <dbReference type="Proteomes" id="UP000736335"/>
    </source>
</evidence>
<dbReference type="InterPro" id="IPR050600">
    <property type="entry name" value="SETD3_SETD6_MTase"/>
</dbReference>
<dbReference type="EMBL" id="WIUZ02000001">
    <property type="protein sequence ID" value="KAF9793199.1"/>
    <property type="molecule type" value="Genomic_DNA"/>
</dbReference>
<dbReference type="SUPFAM" id="SSF82199">
    <property type="entry name" value="SET domain"/>
    <property type="match status" value="1"/>
</dbReference>
<feature type="region of interest" description="Disordered" evidence="4">
    <location>
        <begin position="462"/>
        <end position="487"/>
    </location>
</feature>
<protein>
    <recommendedName>
        <fullName evidence="5">SET domain-containing protein</fullName>
    </recommendedName>
</protein>
<keyword evidence="1" id="KW-0489">Methyltransferase</keyword>
<evidence type="ECO:0000256" key="2">
    <source>
        <dbReference type="ARBA" id="ARBA00022679"/>
    </source>
</evidence>
<dbReference type="InterPro" id="IPR046341">
    <property type="entry name" value="SET_dom_sf"/>
</dbReference>
<sequence>MDQLIPWFVSQGGIVDTEHFGLAEFPGQGWGAVALKNIPEGHVLFSTPRTLTLSTRSCALLDLFGSNSWATFHLHEGWAGLILCMMWEESRVQDSKWFQYLASLPSQFETPMFWSGEELEELHGTSVVGKIGKIEAENDYYNKVVPAVKSRPDLFLPEHLDRWYTLERYHIMGSRILSRSFQVERWDTSEDEGAHPVGMDIDSAQTSEQVGGHRDQVGEEDNEDSDDEDSEDAGDVAMVPMADILNARYGCNNARLFYEQLELKMVTTKPIAAGDQIWNTYGELPNSELLRRYGHVDVFDLPGGGQGNPGDVVEVPANVFVSLVLSVDPKGVSAETLRERIDLWLEESGDDTLVIEAEDAEIPPALISFVRLLLLTPGDWEKAKEKQKLPKPKLTEEDGLAVLDVIKQGLQRRLDEFPSSIEADWALLSKPDLPPKNRNAIIVRAGEKRILLEMLKKVGRLQNSPATESKKRKQAGQVEPQAKKSKR</sequence>
<dbReference type="Gene3D" id="3.90.1410.10">
    <property type="entry name" value="set domain protein methyltransferase, domain 1"/>
    <property type="match status" value="1"/>
</dbReference>
<dbReference type="InterPro" id="IPR036464">
    <property type="entry name" value="Rubisco_LSMT_subst-bd_sf"/>
</dbReference>
<dbReference type="PROSITE" id="PS50280">
    <property type="entry name" value="SET"/>
    <property type="match status" value="1"/>
</dbReference>
<dbReference type="AlphaFoldDB" id="A0A9P6LD55"/>
<dbReference type="InterPro" id="IPR001214">
    <property type="entry name" value="SET_dom"/>
</dbReference>
<dbReference type="PANTHER" id="PTHR13271:SF34">
    <property type="entry name" value="N-LYSINE METHYLTRANSFERASE SETD6"/>
    <property type="match status" value="1"/>
</dbReference>
<feature type="compositionally biased region" description="Acidic residues" evidence="4">
    <location>
        <begin position="218"/>
        <end position="233"/>
    </location>
</feature>
<dbReference type="Gene3D" id="3.90.1420.10">
    <property type="entry name" value="Rubisco LSMT, substrate-binding domain"/>
    <property type="match status" value="1"/>
</dbReference>
<dbReference type="Pfam" id="PF09273">
    <property type="entry name" value="Rubis-subs-bind"/>
    <property type="match status" value="1"/>
</dbReference>
<keyword evidence="3" id="KW-0949">S-adenosyl-L-methionine</keyword>
<dbReference type="SUPFAM" id="SSF81822">
    <property type="entry name" value="RuBisCo LSMT C-terminal, substrate-binding domain"/>
    <property type="match status" value="1"/>
</dbReference>
<gene>
    <name evidence="6" type="ORF">BJ322DRAFT_1033293</name>
</gene>
<dbReference type="GO" id="GO:0032259">
    <property type="term" value="P:methylation"/>
    <property type="evidence" value="ECO:0007669"/>
    <property type="project" value="UniProtKB-KW"/>
</dbReference>
<accession>A0A9P6LD55</accession>
<dbReference type="InterPro" id="IPR015353">
    <property type="entry name" value="Rubisco_LSMT_subst-bd"/>
</dbReference>
<name>A0A9P6LD55_9AGAM</name>
<dbReference type="Proteomes" id="UP000736335">
    <property type="component" value="Unassembled WGS sequence"/>
</dbReference>
<evidence type="ECO:0000256" key="4">
    <source>
        <dbReference type="SAM" id="MobiDB-lite"/>
    </source>
</evidence>